<feature type="transmembrane region" description="Helical" evidence="6">
    <location>
        <begin position="118"/>
        <end position="146"/>
    </location>
</feature>
<dbReference type="Proteomes" id="UP000008672">
    <property type="component" value="Unassembled WGS sequence"/>
</dbReference>
<comment type="subcellular location">
    <subcellularLocation>
        <location evidence="1">Membrane</location>
        <topology evidence="1">Multi-pass membrane protein</topology>
    </subcellularLocation>
</comment>
<dbReference type="PANTHER" id="PTHR31548:SF5">
    <property type="entry name" value="CLARIN-2"/>
    <property type="match status" value="1"/>
</dbReference>
<evidence type="ECO:0000256" key="6">
    <source>
        <dbReference type="SAM" id="Phobius"/>
    </source>
</evidence>
<dbReference type="EMBL" id="AFYH01025105">
    <property type="status" value="NOT_ANNOTATED_CDS"/>
    <property type="molecule type" value="Genomic_DNA"/>
</dbReference>
<evidence type="ECO:0000256" key="4">
    <source>
        <dbReference type="ARBA" id="ARBA00022989"/>
    </source>
</evidence>
<protein>
    <submittedName>
        <fullName evidence="7">Clarin 2</fullName>
    </submittedName>
</protein>
<evidence type="ECO:0000256" key="1">
    <source>
        <dbReference type="ARBA" id="ARBA00004141"/>
    </source>
</evidence>
<dbReference type="AlphaFoldDB" id="H3B4H8"/>
<evidence type="ECO:0000313" key="8">
    <source>
        <dbReference type="Proteomes" id="UP000008672"/>
    </source>
</evidence>
<dbReference type="GeneTree" id="ENSGT00850000132319"/>
<evidence type="ECO:0000256" key="2">
    <source>
        <dbReference type="ARBA" id="ARBA00005787"/>
    </source>
</evidence>
<dbReference type="PANTHER" id="PTHR31548">
    <property type="entry name" value="CLARIN"/>
    <property type="match status" value="1"/>
</dbReference>
<dbReference type="eggNOG" id="ENOG502QUCR">
    <property type="taxonomic scope" value="Eukaryota"/>
</dbReference>
<organism evidence="7 8">
    <name type="scientific">Latimeria chalumnae</name>
    <name type="common">Coelacanth</name>
    <dbReference type="NCBI Taxonomy" id="7897"/>
    <lineage>
        <taxon>Eukaryota</taxon>
        <taxon>Metazoa</taxon>
        <taxon>Chordata</taxon>
        <taxon>Craniata</taxon>
        <taxon>Vertebrata</taxon>
        <taxon>Euteleostomi</taxon>
        <taxon>Coelacanthiformes</taxon>
        <taxon>Coelacanthidae</taxon>
        <taxon>Latimeria</taxon>
    </lineage>
</organism>
<keyword evidence="4 6" id="KW-1133">Transmembrane helix</keyword>
<dbReference type="HOGENOM" id="CLU_095723_1_0_1"/>
<dbReference type="Ensembl" id="ENSLACT00000016917.1">
    <property type="protein sequence ID" value="ENSLACP00000016799.1"/>
    <property type="gene ID" value="ENSLACG00000014795.1"/>
</dbReference>
<dbReference type="GO" id="GO:0007605">
    <property type="term" value="P:sensory perception of sound"/>
    <property type="evidence" value="ECO:0007669"/>
    <property type="project" value="UniProtKB-ARBA"/>
</dbReference>
<gene>
    <name evidence="7" type="primary">CLRN2</name>
</gene>
<reference evidence="7" key="2">
    <citation type="submission" date="2025-08" db="UniProtKB">
        <authorList>
            <consortium name="Ensembl"/>
        </authorList>
    </citation>
    <scope>IDENTIFICATION</scope>
</reference>
<dbReference type="Gene3D" id="1.20.140.150">
    <property type="match status" value="1"/>
</dbReference>
<proteinExistence type="inferred from homology"/>
<reference evidence="8" key="1">
    <citation type="submission" date="2011-08" db="EMBL/GenBank/DDBJ databases">
        <title>The draft genome of Latimeria chalumnae.</title>
        <authorList>
            <person name="Di Palma F."/>
            <person name="Alfoldi J."/>
            <person name="Johnson J."/>
            <person name="Berlin A."/>
            <person name="Gnerre S."/>
            <person name="Jaffe D."/>
            <person name="MacCallum I."/>
            <person name="Young S."/>
            <person name="Walker B.J."/>
            <person name="Lander E."/>
            <person name="Lindblad-Toh K."/>
        </authorList>
    </citation>
    <scope>NUCLEOTIDE SEQUENCE [LARGE SCALE GENOMIC DNA]</scope>
    <source>
        <strain evidence="8">Wild caught</strain>
    </source>
</reference>
<accession>H3B4H8</accession>
<evidence type="ECO:0000256" key="3">
    <source>
        <dbReference type="ARBA" id="ARBA00022692"/>
    </source>
</evidence>
<dbReference type="Pfam" id="PF25807">
    <property type="entry name" value="Clarin-2"/>
    <property type="match status" value="2"/>
</dbReference>
<keyword evidence="3 6" id="KW-0812">Transmembrane</keyword>
<dbReference type="InParanoid" id="H3B4H8"/>
<keyword evidence="8" id="KW-1185">Reference proteome</keyword>
<comment type="similarity">
    <text evidence="2">Belongs to the clarin family.</text>
</comment>
<dbReference type="OMA" id="PKWMTGK"/>
<feature type="transmembrane region" description="Helical" evidence="6">
    <location>
        <begin position="9"/>
        <end position="29"/>
    </location>
</feature>
<evidence type="ECO:0000256" key="5">
    <source>
        <dbReference type="ARBA" id="ARBA00023136"/>
    </source>
</evidence>
<sequence>MPSCLKKTFLSLASVLSFVSVILLFVALGTQNWVTGKILCKTGAELVNATDLELVKFIGDIYYGLFQGGKIRQCGLGGRRSKFTGNFSKFKKKQHFREKYLTGFLQFFPHMVKTLNTALHVMIIIFLSIAIAFALVSFGFCIYNAIRIPYQSIKGPTGIYLWNLIAGAFGVFAVVSFMAAVKLHHLTDRIANFRENGFQFLTLEEGYEFSFWLCVASTVVHVVNLPLVAISGIHVPKFKAKTEEVTVTADGLMY</sequence>
<dbReference type="GO" id="GO:0016020">
    <property type="term" value="C:membrane"/>
    <property type="evidence" value="ECO:0007669"/>
    <property type="project" value="UniProtKB-SubCell"/>
</dbReference>
<keyword evidence="5 6" id="KW-0472">Membrane</keyword>
<dbReference type="InterPro" id="IPR026748">
    <property type="entry name" value="Clarin"/>
</dbReference>
<evidence type="ECO:0000313" key="7">
    <source>
        <dbReference type="Ensembl" id="ENSLACP00000016799.1"/>
    </source>
</evidence>
<feature type="transmembrane region" description="Helical" evidence="6">
    <location>
        <begin position="158"/>
        <end position="181"/>
    </location>
</feature>
<dbReference type="EMBL" id="AFYH01025104">
    <property type="status" value="NOT_ANNOTATED_CDS"/>
    <property type="molecule type" value="Genomic_DNA"/>
</dbReference>
<dbReference type="FunCoup" id="H3B4H8">
    <property type="interactions" value="9"/>
</dbReference>
<name>H3B4H8_LATCH</name>
<feature type="transmembrane region" description="Helical" evidence="6">
    <location>
        <begin position="209"/>
        <end position="233"/>
    </location>
</feature>
<reference evidence="7" key="3">
    <citation type="submission" date="2025-09" db="UniProtKB">
        <authorList>
            <consortium name="Ensembl"/>
        </authorList>
    </citation>
    <scope>IDENTIFICATION</scope>
</reference>